<sequence length="445" mass="48604">MTTSEDAGTPGTGSTPLQASQDFPQCPADPGVPFDDAFHTAPHAVLAWFREQRPVAEVSLPNGLRAWLLTRDDDVRAALGDHRLVHDTRRFPEAWRSLDWNSPAGDMISAYGRNLSSADSPEHERYHTAVARAFTARRTEELRPRVQRTVDALLDRLPADEPVDLLGQFAVPLSVTMMCEIAGVPEPDRPDFLDFVRRTVSIDDDNDGAGLRASAMRTFELLTAYVRERKGGSGGSGDSHGDLMGEVTAQAEREGIPEEDVVTVLFHLFVAGFDTTGAFIGNMVRGLIDRPRLMASLREHPERLSGAVEEFLRFDGSARMGVWRFAAEDIELGGRRIPAGSLVIVSLAAANRDPARFADADTLDPDREDVAGHLAFGRGRHRCTGAALARVEAETAVGTLVRRYPQLRLATEEPLRRRVVVTLHGLRRLPVVLGPAATGPGRTTS</sequence>
<reference evidence="8 9" key="1">
    <citation type="journal article" date="2015" name="Antonie Van Leeuwenhoek">
        <title>Streptomyces klenkii sp. nov., isolated from deep marine sediment.</title>
        <authorList>
            <person name="Veyisoglu A."/>
            <person name="Sahin N."/>
        </authorList>
    </citation>
    <scope>NUCLEOTIDE SEQUENCE [LARGE SCALE GENOMIC DNA]</scope>
    <source>
        <strain evidence="8 9">KCTC 29202</strain>
    </source>
</reference>
<dbReference type="FunFam" id="1.10.630.10:FF:000018">
    <property type="entry name" value="Cytochrome P450 monooxygenase"/>
    <property type="match status" value="1"/>
</dbReference>
<feature type="region of interest" description="Disordered" evidence="7">
    <location>
        <begin position="1"/>
        <end position="28"/>
    </location>
</feature>
<dbReference type="InterPro" id="IPR036396">
    <property type="entry name" value="Cyt_P450_sf"/>
</dbReference>
<protein>
    <submittedName>
        <fullName evidence="8">Cytochrome P450</fullName>
    </submittedName>
</protein>
<evidence type="ECO:0000256" key="7">
    <source>
        <dbReference type="SAM" id="MobiDB-lite"/>
    </source>
</evidence>
<dbReference type="PRINTS" id="PR00359">
    <property type="entry name" value="BP450"/>
</dbReference>
<keyword evidence="6" id="KW-0503">Monooxygenase</keyword>
<evidence type="ECO:0000256" key="2">
    <source>
        <dbReference type="ARBA" id="ARBA00022617"/>
    </source>
</evidence>
<dbReference type="GO" id="GO:0020037">
    <property type="term" value="F:heme binding"/>
    <property type="evidence" value="ECO:0007669"/>
    <property type="project" value="InterPro"/>
</dbReference>
<dbReference type="Gene3D" id="1.10.630.10">
    <property type="entry name" value="Cytochrome P450"/>
    <property type="match status" value="1"/>
</dbReference>
<keyword evidence="3" id="KW-0479">Metal-binding</keyword>
<evidence type="ECO:0000256" key="4">
    <source>
        <dbReference type="ARBA" id="ARBA00023002"/>
    </source>
</evidence>
<dbReference type="GO" id="GO:0005506">
    <property type="term" value="F:iron ion binding"/>
    <property type="evidence" value="ECO:0007669"/>
    <property type="project" value="InterPro"/>
</dbReference>
<dbReference type="InterPro" id="IPR002397">
    <property type="entry name" value="Cyt_P450_B"/>
</dbReference>
<dbReference type="GO" id="GO:0004497">
    <property type="term" value="F:monooxygenase activity"/>
    <property type="evidence" value="ECO:0007669"/>
    <property type="project" value="UniProtKB-KW"/>
</dbReference>
<evidence type="ECO:0000313" key="8">
    <source>
        <dbReference type="EMBL" id="RKN65861.1"/>
    </source>
</evidence>
<evidence type="ECO:0000313" key="9">
    <source>
        <dbReference type="Proteomes" id="UP000270343"/>
    </source>
</evidence>
<dbReference type="InterPro" id="IPR001128">
    <property type="entry name" value="Cyt_P450"/>
</dbReference>
<comment type="caution">
    <text evidence="8">The sequence shown here is derived from an EMBL/GenBank/DDBJ whole genome shotgun (WGS) entry which is preliminary data.</text>
</comment>
<accession>A0A3B0B007</accession>
<dbReference type="AlphaFoldDB" id="A0A3B0B007"/>
<dbReference type="SUPFAM" id="SSF48264">
    <property type="entry name" value="Cytochrome P450"/>
    <property type="match status" value="1"/>
</dbReference>
<evidence type="ECO:0000256" key="1">
    <source>
        <dbReference type="ARBA" id="ARBA00010617"/>
    </source>
</evidence>
<dbReference type="GO" id="GO:0016705">
    <property type="term" value="F:oxidoreductase activity, acting on paired donors, with incorporation or reduction of molecular oxygen"/>
    <property type="evidence" value="ECO:0007669"/>
    <property type="project" value="InterPro"/>
</dbReference>
<keyword evidence="4" id="KW-0560">Oxidoreductase</keyword>
<dbReference type="Proteomes" id="UP000270343">
    <property type="component" value="Unassembled WGS sequence"/>
</dbReference>
<gene>
    <name evidence="8" type="ORF">D7231_23870</name>
</gene>
<proteinExistence type="inferred from homology"/>
<feature type="compositionally biased region" description="Polar residues" evidence="7">
    <location>
        <begin position="1"/>
        <end position="23"/>
    </location>
</feature>
<dbReference type="PANTHER" id="PTHR46696:SF1">
    <property type="entry name" value="CYTOCHROME P450 YJIB-RELATED"/>
    <property type="match status" value="1"/>
</dbReference>
<evidence type="ECO:0000256" key="5">
    <source>
        <dbReference type="ARBA" id="ARBA00023004"/>
    </source>
</evidence>
<dbReference type="OrthoDB" id="142769at2"/>
<comment type="similarity">
    <text evidence="1">Belongs to the cytochrome P450 family.</text>
</comment>
<keyword evidence="2" id="KW-0349">Heme</keyword>
<dbReference type="PANTHER" id="PTHR46696">
    <property type="entry name" value="P450, PUTATIVE (EUROFUNG)-RELATED"/>
    <property type="match status" value="1"/>
</dbReference>
<keyword evidence="5" id="KW-0408">Iron</keyword>
<keyword evidence="9" id="KW-1185">Reference proteome</keyword>
<dbReference type="EMBL" id="RBAM01000010">
    <property type="protein sequence ID" value="RKN65861.1"/>
    <property type="molecule type" value="Genomic_DNA"/>
</dbReference>
<evidence type="ECO:0000256" key="3">
    <source>
        <dbReference type="ARBA" id="ARBA00022723"/>
    </source>
</evidence>
<name>A0A3B0B007_9ACTN</name>
<dbReference type="RefSeq" id="WP_120757587.1">
    <property type="nucleotide sequence ID" value="NZ_RBAM01000010.1"/>
</dbReference>
<organism evidence="8 9">
    <name type="scientific">Streptomyces klenkii</name>
    <dbReference type="NCBI Taxonomy" id="1420899"/>
    <lineage>
        <taxon>Bacteria</taxon>
        <taxon>Bacillati</taxon>
        <taxon>Actinomycetota</taxon>
        <taxon>Actinomycetes</taxon>
        <taxon>Kitasatosporales</taxon>
        <taxon>Streptomycetaceae</taxon>
        <taxon>Streptomyces</taxon>
    </lineage>
</organism>
<dbReference type="Pfam" id="PF00067">
    <property type="entry name" value="p450"/>
    <property type="match status" value="1"/>
</dbReference>
<evidence type="ECO:0000256" key="6">
    <source>
        <dbReference type="ARBA" id="ARBA00023033"/>
    </source>
</evidence>